<evidence type="ECO:0000313" key="4">
    <source>
        <dbReference type="Proteomes" id="UP000236340"/>
    </source>
</evidence>
<dbReference type="Gene3D" id="3.10.129.10">
    <property type="entry name" value="Hotdog Thioesterase"/>
    <property type="match status" value="1"/>
</dbReference>
<dbReference type="PANTHER" id="PTHR31793">
    <property type="entry name" value="4-HYDROXYBENZOYL-COA THIOESTERASE FAMILY MEMBER"/>
    <property type="match status" value="1"/>
</dbReference>
<dbReference type="PANTHER" id="PTHR31793:SF27">
    <property type="entry name" value="NOVEL THIOESTERASE SUPERFAMILY DOMAIN AND SAPOSIN A-TYPE DOMAIN CONTAINING PROTEIN (0610012H03RIK)"/>
    <property type="match status" value="1"/>
</dbReference>
<dbReference type="PIRSF" id="PIRSF003230">
    <property type="entry name" value="YbgC"/>
    <property type="match status" value="1"/>
</dbReference>
<dbReference type="InterPro" id="IPR029069">
    <property type="entry name" value="HotDog_dom_sf"/>
</dbReference>
<reference evidence="3 4" key="1">
    <citation type="journal article" date="2018" name="Genome Announc.">
        <title>Genome Sequence of Geothermobacter sp. HR-1 Iron Reducer from the Loihi Seamount.</title>
        <authorList>
            <person name="Smith H."/>
            <person name="Abuyen K."/>
            <person name="Tremblay J."/>
            <person name="Savalia P."/>
            <person name="Perez-Rodriguez I."/>
            <person name="Emerson D."/>
            <person name="Tully B."/>
            <person name="Amend J."/>
        </authorList>
    </citation>
    <scope>NUCLEOTIDE SEQUENCE [LARGE SCALE GENOMIC DNA]</scope>
    <source>
        <strain evidence="3 4">HR-1</strain>
    </source>
</reference>
<dbReference type="GO" id="GO:0047617">
    <property type="term" value="F:fatty acyl-CoA hydrolase activity"/>
    <property type="evidence" value="ECO:0007669"/>
    <property type="project" value="TreeGrafter"/>
</dbReference>
<dbReference type="Proteomes" id="UP000236340">
    <property type="component" value="Unassembled WGS sequence"/>
</dbReference>
<dbReference type="Pfam" id="PF13279">
    <property type="entry name" value="4HBT_2"/>
    <property type="match status" value="1"/>
</dbReference>
<proteinExistence type="inferred from homology"/>
<dbReference type="SUPFAM" id="SSF54637">
    <property type="entry name" value="Thioesterase/thiol ester dehydrase-isomerase"/>
    <property type="match status" value="1"/>
</dbReference>
<dbReference type="InterPro" id="IPR050563">
    <property type="entry name" value="4-hydroxybenzoyl-CoA_TE"/>
</dbReference>
<evidence type="ECO:0000313" key="3">
    <source>
        <dbReference type="EMBL" id="PNU19037.1"/>
    </source>
</evidence>
<dbReference type="OrthoDB" id="9808429at2"/>
<name>A0A2K2H715_9BACT</name>
<comment type="similarity">
    <text evidence="1">Belongs to the 4-hydroxybenzoyl-CoA thioesterase family.</text>
</comment>
<evidence type="ECO:0000256" key="1">
    <source>
        <dbReference type="ARBA" id="ARBA00005953"/>
    </source>
</evidence>
<dbReference type="CDD" id="cd00586">
    <property type="entry name" value="4HBT"/>
    <property type="match status" value="1"/>
</dbReference>
<protein>
    <submittedName>
        <fullName evidence="3">Acyl-CoA thioesterase</fullName>
    </submittedName>
</protein>
<accession>A0A2K2H715</accession>
<dbReference type="AlphaFoldDB" id="A0A2K2H715"/>
<sequence length="134" mass="15717">MPQAAVEFEVRYAETDQMGVVHHANYLVWFELARTRYCAEAGLPYPEIEARGYLMIITRAEQDYRRAARYGDTIRASCRLDRVSRRGLQFSYRIERGDELLTTGSTRHIWVKKDNLQPCSLPEELLETFVVRRT</sequence>
<dbReference type="EMBL" id="PPFX01000042">
    <property type="protein sequence ID" value="PNU19037.1"/>
    <property type="molecule type" value="Genomic_DNA"/>
</dbReference>
<organism evidence="3 4">
    <name type="scientific">Geothermobacter hydrogeniphilus</name>
    <dbReference type="NCBI Taxonomy" id="1969733"/>
    <lineage>
        <taxon>Bacteria</taxon>
        <taxon>Pseudomonadati</taxon>
        <taxon>Thermodesulfobacteriota</taxon>
        <taxon>Desulfuromonadia</taxon>
        <taxon>Desulfuromonadales</taxon>
        <taxon>Geothermobacteraceae</taxon>
        <taxon>Geothermobacter</taxon>
    </lineage>
</organism>
<dbReference type="InterPro" id="IPR006684">
    <property type="entry name" value="YbgC/YbaW"/>
</dbReference>
<gene>
    <name evidence="3" type="ORF">C2E25_14620</name>
</gene>
<dbReference type="NCBIfam" id="TIGR00051">
    <property type="entry name" value="YbgC/FadM family acyl-CoA thioesterase"/>
    <property type="match status" value="1"/>
</dbReference>
<keyword evidence="2" id="KW-0378">Hydrolase</keyword>
<evidence type="ECO:0000256" key="2">
    <source>
        <dbReference type="ARBA" id="ARBA00022801"/>
    </source>
</evidence>
<comment type="caution">
    <text evidence="3">The sequence shown here is derived from an EMBL/GenBank/DDBJ whole genome shotgun (WGS) entry which is preliminary data.</text>
</comment>
<dbReference type="RefSeq" id="WP_103116463.1">
    <property type="nucleotide sequence ID" value="NZ_PPFX01000042.1"/>
</dbReference>